<accession>A0A0D2HMK5</accession>
<dbReference type="OrthoDB" id="5488678at2"/>
<evidence type="ECO:0000256" key="2">
    <source>
        <dbReference type="ARBA" id="ARBA00023004"/>
    </source>
</evidence>
<dbReference type="Gene3D" id="3.30.70.20">
    <property type="match status" value="1"/>
</dbReference>
<evidence type="ECO:0000313" key="6">
    <source>
        <dbReference type="Proteomes" id="UP000032233"/>
    </source>
</evidence>
<dbReference type="GO" id="GO:0051536">
    <property type="term" value="F:iron-sulfur cluster binding"/>
    <property type="evidence" value="ECO:0007669"/>
    <property type="project" value="UniProtKB-KW"/>
</dbReference>
<proteinExistence type="predicted"/>
<feature type="domain" description="4Fe-4S ferredoxin-type" evidence="4">
    <location>
        <begin position="270"/>
        <end position="298"/>
    </location>
</feature>
<evidence type="ECO:0000256" key="1">
    <source>
        <dbReference type="ARBA" id="ARBA00022723"/>
    </source>
</evidence>
<dbReference type="SUPFAM" id="SSF54862">
    <property type="entry name" value="4Fe-4S ferredoxins"/>
    <property type="match status" value="1"/>
</dbReference>
<dbReference type="AlphaFoldDB" id="A0A0D2HMK5"/>
<evidence type="ECO:0000256" key="3">
    <source>
        <dbReference type="ARBA" id="ARBA00023014"/>
    </source>
</evidence>
<protein>
    <recommendedName>
        <fullName evidence="4">4Fe-4S ferredoxin-type domain-containing protein</fullName>
    </recommendedName>
</protein>
<keyword evidence="2" id="KW-0408">Iron</keyword>
<comment type="caution">
    <text evidence="5">The sequence shown here is derived from an EMBL/GenBank/DDBJ whole genome shotgun (WGS) entry which is preliminary data.</text>
</comment>
<dbReference type="RefSeq" id="WP_044351550.1">
    <property type="nucleotide sequence ID" value="NZ_AZAC01000044.1"/>
</dbReference>
<organism evidence="5 6">
    <name type="scientific">Dethiosulfatarculus sandiegensis</name>
    <dbReference type="NCBI Taxonomy" id="1429043"/>
    <lineage>
        <taxon>Bacteria</taxon>
        <taxon>Pseudomonadati</taxon>
        <taxon>Thermodesulfobacteriota</taxon>
        <taxon>Desulfarculia</taxon>
        <taxon>Desulfarculales</taxon>
        <taxon>Desulfarculaceae</taxon>
        <taxon>Dethiosulfatarculus</taxon>
    </lineage>
</organism>
<feature type="domain" description="4Fe-4S ferredoxin-type" evidence="4">
    <location>
        <begin position="299"/>
        <end position="328"/>
    </location>
</feature>
<gene>
    <name evidence="5" type="ORF">X474_22415</name>
</gene>
<keyword evidence="6" id="KW-1185">Reference proteome</keyword>
<dbReference type="InterPro" id="IPR017896">
    <property type="entry name" value="4Fe4S_Fe-S-bd"/>
</dbReference>
<dbReference type="Pfam" id="PF14697">
    <property type="entry name" value="Fer4_21"/>
    <property type="match status" value="1"/>
</dbReference>
<dbReference type="PROSITE" id="PS00198">
    <property type="entry name" value="4FE4S_FER_1"/>
    <property type="match status" value="1"/>
</dbReference>
<dbReference type="PROSITE" id="PS51379">
    <property type="entry name" value="4FE4S_FER_2"/>
    <property type="match status" value="2"/>
</dbReference>
<name>A0A0D2HMK5_9BACT</name>
<dbReference type="EMBL" id="AZAC01000044">
    <property type="protein sequence ID" value="KIX11833.1"/>
    <property type="molecule type" value="Genomic_DNA"/>
</dbReference>
<evidence type="ECO:0000313" key="5">
    <source>
        <dbReference type="EMBL" id="KIX11833.1"/>
    </source>
</evidence>
<keyword evidence="1" id="KW-0479">Metal-binding</keyword>
<dbReference type="Proteomes" id="UP000032233">
    <property type="component" value="Unassembled WGS sequence"/>
</dbReference>
<dbReference type="InterPro" id="IPR017900">
    <property type="entry name" value="4Fe4S_Fe_S_CS"/>
</dbReference>
<keyword evidence="3" id="KW-0411">Iron-sulfur</keyword>
<reference evidence="5 6" key="1">
    <citation type="submission" date="2013-11" db="EMBL/GenBank/DDBJ databases">
        <title>Metagenomic analysis of a methanogenic consortium involved in long chain n-alkane degradation.</title>
        <authorList>
            <person name="Davidova I.A."/>
            <person name="Callaghan A.V."/>
            <person name="Wawrik B."/>
            <person name="Pruitt S."/>
            <person name="Marks C."/>
            <person name="Duncan K.E."/>
            <person name="Suflita J.M."/>
        </authorList>
    </citation>
    <scope>NUCLEOTIDE SEQUENCE [LARGE SCALE GENOMIC DNA]</scope>
    <source>
        <strain evidence="5 6">SPR</strain>
    </source>
</reference>
<dbReference type="STRING" id="1429043.X474_22415"/>
<dbReference type="GO" id="GO:0046872">
    <property type="term" value="F:metal ion binding"/>
    <property type="evidence" value="ECO:0007669"/>
    <property type="project" value="UniProtKB-KW"/>
</dbReference>
<dbReference type="InParanoid" id="A0A0D2HMK5"/>
<evidence type="ECO:0000259" key="4">
    <source>
        <dbReference type="PROSITE" id="PS51379"/>
    </source>
</evidence>
<sequence length="378" mass="41867">MSQDIYQKLAKHLDDLPGGFPPTEDGVELKILRRLFSEDEAALALCLTLIPENTAVVAKRAKIPVEEAEERLRELARKGLAFSIEHKGRAPLYMAAQYVIGIWEYHVKDLDPELARDMQKYIPTLFNMKTWAKAPQLRTIPIGRSLESEQKIMPYEEARELIAKRKKILVAPCICRVENKITGGKCDKPEEVCLVFGWGADYYQRNGLGRLISREEAYEILDLADKHALVLQPSNAKKIVNICCCCGCCCQILKSLKRHPKPAELVSSAFIAQLDREECLGCGLCVDRCQMDALAMVDDLAVLDADRCIGCGLCVTTCPGEALSLKRKPDDEVKNVPANMITSTLALGKARGKLGPAKLAGMQLKSKLDRLLASKKGA</sequence>